<sequence length="406" mass="47522">MYISSYTRKRGKFFHMIVEVFKNKKRHFKSRSSKTSDKEIAERMLEGFEQECISLFKLNINKDKILNNERLFKKVPDVANMYDKDVKFCVFAKQYVLMRYKSISDETYSSYLSVVKNSIIPYFFKMNKKLREIEALDIQKFYFHELNVREVSPNTVIHYHNLLSLIFKYALKLGTIDKNPLLTVEKPKKQKFIGKTYNPEEIHRLLNLLKKDYPQIFAPVYITLQYGLRRSELIGLKWSAIDFEGNTLKVISTVTQTAIEGTQIITCKNKTKSIAGMRSFFLTPKTKEILLELKRKQEENKKTFGSSYCKKYEEFVFVDPIGERIKPKSLSGRFAHILKKNDLPYIRFHDLRHTAATLLYGANTNIKDIQVFLGHSSAKTTMDIYIHLFNNSNIGTVSAIDERINI</sequence>
<dbReference type="AlphaFoldDB" id="A0A1Z3CK00"/>
<evidence type="ECO:0000256" key="3">
    <source>
        <dbReference type="ARBA" id="ARBA00023125"/>
    </source>
</evidence>
<comment type="similarity">
    <text evidence="1">Belongs to the 'phage' integrase family.</text>
</comment>
<dbReference type="InterPro" id="IPR002104">
    <property type="entry name" value="Integrase_catalytic"/>
</dbReference>
<evidence type="ECO:0000256" key="5">
    <source>
        <dbReference type="PROSITE-ProRule" id="PRU01248"/>
    </source>
</evidence>
<gene>
    <name evidence="8" type="ORF">CBG50_12210</name>
</gene>
<dbReference type="Gene3D" id="1.10.443.10">
    <property type="entry name" value="Intergrase catalytic core"/>
    <property type="match status" value="1"/>
</dbReference>
<dbReference type="InterPro" id="IPR044068">
    <property type="entry name" value="CB"/>
</dbReference>
<dbReference type="CDD" id="cd01189">
    <property type="entry name" value="INT_ICEBs1_C_like"/>
    <property type="match status" value="1"/>
</dbReference>
<feature type="domain" description="Tyr recombinase" evidence="6">
    <location>
        <begin position="192"/>
        <end position="398"/>
    </location>
</feature>
<dbReference type="Pfam" id="PF00589">
    <property type="entry name" value="Phage_integrase"/>
    <property type="match status" value="1"/>
</dbReference>
<proteinExistence type="inferred from homology"/>
<dbReference type="PROSITE" id="PS51900">
    <property type="entry name" value="CB"/>
    <property type="match status" value="1"/>
</dbReference>
<dbReference type="InterPro" id="IPR004107">
    <property type="entry name" value="Integrase_SAM-like_N"/>
</dbReference>
<dbReference type="InterPro" id="IPR050090">
    <property type="entry name" value="Tyrosine_recombinase_XerCD"/>
</dbReference>
<evidence type="ECO:0000313" key="8">
    <source>
        <dbReference type="EMBL" id="ASC03921.1"/>
    </source>
</evidence>
<dbReference type="InterPro" id="IPR010998">
    <property type="entry name" value="Integrase_recombinase_N"/>
</dbReference>
<dbReference type="PANTHER" id="PTHR30349:SF41">
    <property type="entry name" value="INTEGRASE_RECOMBINASE PROTEIN MJ0367-RELATED"/>
    <property type="match status" value="1"/>
</dbReference>
<evidence type="ECO:0000256" key="4">
    <source>
        <dbReference type="ARBA" id="ARBA00023172"/>
    </source>
</evidence>
<dbReference type="InterPro" id="IPR011010">
    <property type="entry name" value="DNA_brk_join_enz"/>
</dbReference>
<name>A0A1Z3CK00_FUSNP</name>
<dbReference type="Gene3D" id="1.10.150.130">
    <property type="match status" value="1"/>
</dbReference>
<dbReference type="GO" id="GO:0003677">
    <property type="term" value="F:DNA binding"/>
    <property type="evidence" value="ECO:0007669"/>
    <property type="project" value="UniProtKB-UniRule"/>
</dbReference>
<evidence type="ECO:0000256" key="1">
    <source>
        <dbReference type="ARBA" id="ARBA00008857"/>
    </source>
</evidence>
<dbReference type="SUPFAM" id="SSF56349">
    <property type="entry name" value="DNA breaking-rejoining enzymes"/>
    <property type="match status" value="1"/>
</dbReference>
<dbReference type="Proteomes" id="UP000196759">
    <property type="component" value="Chromosome"/>
</dbReference>
<dbReference type="GO" id="GO:0015074">
    <property type="term" value="P:DNA integration"/>
    <property type="evidence" value="ECO:0007669"/>
    <property type="project" value="UniProtKB-KW"/>
</dbReference>
<evidence type="ECO:0000259" key="6">
    <source>
        <dbReference type="PROSITE" id="PS51898"/>
    </source>
</evidence>
<dbReference type="PANTHER" id="PTHR30349">
    <property type="entry name" value="PHAGE INTEGRASE-RELATED"/>
    <property type="match status" value="1"/>
</dbReference>
<evidence type="ECO:0000313" key="9">
    <source>
        <dbReference type="Proteomes" id="UP000196759"/>
    </source>
</evidence>
<keyword evidence="9" id="KW-1185">Reference proteome</keyword>
<dbReference type="GO" id="GO:0006310">
    <property type="term" value="P:DNA recombination"/>
    <property type="evidence" value="ECO:0007669"/>
    <property type="project" value="UniProtKB-KW"/>
</dbReference>
<organism evidence="8 9">
    <name type="scientific">Fusobacterium nucleatum subsp. polymorphum</name>
    <name type="common">Fusobacterium polymorphum</name>
    <dbReference type="NCBI Taxonomy" id="76857"/>
    <lineage>
        <taxon>Bacteria</taxon>
        <taxon>Fusobacteriati</taxon>
        <taxon>Fusobacteriota</taxon>
        <taxon>Fusobacteriia</taxon>
        <taxon>Fusobacteriales</taxon>
        <taxon>Fusobacteriaceae</taxon>
        <taxon>Fusobacterium</taxon>
    </lineage>
</organism>
<keyword evidence="3 5" id="KW-0238">DNA-binding</keyword>
<protein>
    <submittedName>
        <fullName evidence="8">Site-specific integrase</fullName>
    </submittedName>
</protein>
<keyword evidence="2" id="KW-0229">DNA integration</keyword>
<dbReference type="PROSITE" id="PS51898">
    <property type="entry name" value="TYR_RECOMBINASE"/>
    <property type="match status" value="1"/>
</dbReference>
<evidence type="ECO:0000256" key="2">
    <source>
        <dbReference type="ARBA" id="ARBA00022908"/>
    </source>
</evidence>
<accession>A0A1Z3CK00</accession>
<keyword evidence="4" id="KW-0233">DNA recombination</keyword>
<feature type="domain" description="Core-binding (CB)" evidence="7">
    <location>
        <begin position="91"/>
        <end position="171"/>
    </location>
</feature>
<evidence type="ECO:0000259" key="7">
    <source>
        <dbReference type="PROSITE" id="PS51900"/>
    </source>
</evidence>
<reference evidence="8 9" key="1">
    <citation type="submission" date="2017-06" db="EMBL/GenBank/DDBJ databases">
        <title>Draft genome sequence of Fusobacterium nucleatum subsp. polymorphum KCOM 1260 (=ChDC F218).</title>
        <authorList>
            <person name="Kook J.-K."/>
            <person name="Park S.-N."/>
            <person name="Lim Y.K."/>
            <person name="Roh H."/>
        </authorList>
    </citation>
    <scope>NUCLEOTIDE SEQUENCE [LARGE SCALE GENOMIC DNA]</scope>
    <source>
        <strain evidence="9">KCOM 1260 (ChDC F218)</strain>
    </source>
</reference>
<dbReference type="InterPro" id="IPR013762">
    <property type="entry name" value="Integrase-like_cat_sf"/>
</dbReference>
<dbReference type="EMBL" id="CP021934">
    <property type="protein sequence ID" value="ASC03921.1"/>
    <property type="molecule type" value="Genomic_DNA"/>
</dbReference>
<dbReference type="Pfam" id="PF13495">
    <property type="entry name" value="Phage_int_SAM_4"/>
    <property type="match status" value="1"/>
</dbReference>